<gene>
    <name evidence="2" type="ORF">OHK93_008396</name>
</gene>
<proteinExistence type="predicted"/>
<protein>
    <submittedName>
        <fullName evidence="2">Uncharacterized protein</fullName>
    </submittedName>
</protein>
<evidence type="ECO:0000313" key="2">
    <source>
        <dbReference type="EMBL" id="MDI1489118.1"/>
    </source>
</evidence>
<dbReference type="Proteomes" id="UP001161017">
    <property type="component" value="Unassembled WGS sequence"/>
</dbReference>
<comment type="caution">
    <text evidence="2">The sequence shown here is derived from an EMBL/GenBank/DDBJ whole genome shotgun (WGS) entry which is preliminary data.</text>
</comment>
<evidence type="ECO:0000313" key="3">
    <source>
        <dbReference type="Proteomes" id="UP001161017"/>
    </source>
</evidence>
<feature type="signal peptide" evidence="1">
    <location>
        <begin position="1"/>
        <end position="20"/>
    </location>
</feature>
<dbReference type="AlphaFoldDB" id="A0AA43QMC9"/>
<organism evidence="2 3">
    <name type="scientific">Ramalina farinacea</name>
    <dbReference type="NCBI Taxonomy" id="258253"/>
    <lineage>
        <taxon>Eukaryota</taxon>
        <taxon>Fungi</taxon>
        <taxon>Dikarya</taxon>
        <taxon>Ascomycota</taxon>
        <taxon>Pezizomycotina</taxon>
        <taxon>Lecanoromycetes</taxon>
        <taxon>OSLEUM clade</taxon>
        <taxon>Lecanoromycetidae</taxon>
        <taxon>Lecanorales</taxon>
        <taxon>Lecanorineae</taxon>
        <taxon>Ramalinaceae</taxon>
        <taxon>Ramalina</taxon>
    </lineage>
</organism>
<name>A0AA43QMC9_9LECA</name>
<keyword evidence="3" id="KW-1185">Reference proteome</keyword>
<evidence type="ECO:0000256" key="1">
    <source>
        <dbReference type="SAM" id="SignalP"/>
    </source>
</evidence>
<reference evidence="2" key="1">
    <citation type="journal article" date="2023" name="Genome Biol. Evol.">
        <title>First Whole Genome Sequence and Flow Cytometry Genome Size Data for the Lichen-Forming Fungus Ramalina farinacea (Ascomycota).</title>
        <authorList>
            <person name="Llewellyn T."/>
            <person name="Mian S."/>
            <person name="Hill R."/>
            <person name="Leitch I.J."/>
            <person name="Gaya E."/>
        </authorList>
    </citation>
    <scope>NUCLEOTIDE SEQUENCE</scope>
    <source>
        <strain evidence="2">LIQ254RAFAR</strain>
    </source>
</reference>
<keyword evidence="1" id="KW-0732">Signal</keyword>
<dbReference type="EMBL" id="JAPUFD010000008">
    <property type="protein sequence ID" value="MDI1489118.1"/>
    <property type="molecule type" value="Genomic_DNA"/>
</dbReference>
<sequence>MYPKSTIFLALLPLVQVSVGQSLLQVSKVFYFDQLPDDVTSDFPPELEDAKSQLYIRKDVVELDEASLSCDLQGSLELGFENASALELDIAGYELIGHPVIIPHNYTQAEGCPDLKNHTIFGPRKAVPAEFLAELNDDEDYAIFITMSVDALEDGKLTVSAIWADYHEIFGSVGDAPEGLEWFNLGIYPWTEISGPSDKVKRVNGVNNAALAGDVVEYALNNAWGSTGGN</sequence>
<accession>A0AA43QMC9</accession>
<feature type="chain" id="PRO_5041293853" evidence="1">
    <location>
        <begin position="21"/>
        <end position="230"/>
    </location>
</feature>